<dbReference type="AlphaFoldDB" id="A0A2I0TZ87"/>
<evidence type="ECO:0000313" key="1">
    <source>
        <dbReference type="EMBL" id="PKU39118.1"/>
    </source>
</evidence>
<reference evidence="2" key="1">
    <citation type="submission" date="2017-11" db="EMBL/GenBank/DDBJ databases">
        <authorList>
            <person name="Lima N.C."/>
            <person name="Parody-Merino A.M."/>
            <person name="Battley P.F."/>
            <person name="Fidler A.E."/>
            <person name="Prosdocimi F."/>
        </authorList>
    </citation>
    <scope>NUCLEOTIDE SEQUENCE [LARGE SCALE GENOMIC DNA]</scope>
</reference>
<name>A0A2I0TZ87_LIMLA</name>
<keyword evidence="2" id="KW-1185">Reference proteome</keyword>
<reference evidence="2" key="2">
    <citation type="submission" date="2017-12" db="EMBL/GenBank/DDBJ databases">
        <title>Genome sequence of the Bar-tailed Godwit (Limosa lapponica baueri).</title>
        <authorList>
            <person name="Lima N.C.B."/>
            <person name="Parody-Merino A.M."/>
            <person name="Battley P.F."/>
            <person name="Fidler A.E."/>
            <person name="Prosdocimi F."/>
        </authorList>
    </citation>
    <scope>NUCLEOTIDE SEQUENCE [LARGE SCALE GENOMIC DNA]</scope>
</reference>
<organism evidence="1 2">
    <name type="scientific">Limosa lapponica baueri</name>
    <dbReference type="NCBI Taxonomy" id="1758121"/>
    <lineage>
        <taxon>Eukaryota</taxon>
        <taxon>Metazoa</taxon>
        <taxon>Chordata</taxon>
        <taxon>Craniata</taxon>
        <taxon>Vertebrata</taxon>
        <taxon>Euteleostomi</taxon>
        <taxon>Archelosauria</taxon>
        <taxon>Archosauria</taxon>
        <taxon>Dinosauria</taxon>
        <taxon>Saurischia</taxon>
        <taxon>Theropoda</taxon>
        <taxon>Coelurosauria</taxon>
        <taxon>Aves</taxon>
        <taxon>Neognathae</taxon>
        <taxon>Neoaves</taxon>
        <taxon>Charadriiformes</taxon>
        <taxon>Scolopacidae</taxon>
        <taxon>Limosa</taxon>
    </lineage>
</organism>
<gene>
    <name evidence="1" type="ORF">llap_10581</name>
</gene>
<sequence>MLLCRDGMERVDHSHRHDAGGAGWSVEERKLSSGLQVGTRWRDALAGFVLTESKLEQLAGFDWVQALGPSRKYFAFVTGLFRGHVRVLSSLSS</sequence>
<evidence type="ECO:0000313" key="2">
    <source>
        <dbReference type="Proteomes" id="UP000233556"/>
    </source>
</evidence>
<proteinExistence type="predicted"/>
<dbReference type="Proteomes" id="UP000233556">
    <property type="component" value="Unassembled WGS sequence"/>
</dbReference>
<protein>
    <submittedName>
        <fullName evidence="1">Uncharacterized protein</fullName>
    </submittedName>
</protein>
<dbReference type="EMBL" id="KZ506570">
    <property type="protein sequence ID" value="PKU39118.1"/>
    <property type="molecule type" value="Genomic_DNA"/>
</dbReference>
<accession>A0A2I0TZ87</accession>